<accession>A0A165STH3</accession>
<name>A0A165STH3_9AGAM</name>
<feature type="transmembrane region" description="Helical" evidence="2">
    <location>
        <begin position="47"/>
        <end position="70"/>
    </location>
</feature>
<reference evidence="3 4" key="1">
    <citation type="journal article" date="2016" name="Mol. Biol. Evol.">
        <title>Comparative Genomics of Early-Diverging Mushroom-Forming Fungi Provides Insights into the Origins of Lignocellulose Decay Capabilities.</title>
        <authorList>
            <person name="Nagy L.G."/>
            <person name="Riley R."/>
            <person name="Tritt A."/>
            <person name="Adam C."/>
            <person name="Daum C."/>
            <person name="Floudas D."/>
            <person name="Sun H."/>
            <person name="Yadav J.S."/>
            <person name="Pangilinan J."/>
            <person name="Larsson K.H."/>
            <person name="Matsuura K."/>
            <person name="Barry K."/>
            <person name="Labutti K."/>
            <person name="Kuo R."/>
            <person name="Ohm R.A."/>
            <person name="Bhattacharya S.S."/>
            <person name="Shirouzu T."/>
            <person name="Yoshinaga Y."/>
            <person name="Martin F.M."/>
            <person name="Grigoriev I.V."/>
            <person name="Hibbett D.S."/>
        </authorList>
    </citation>
    <scope>NUCLEOTIDE SEQUENCE [LARGE SCALE GENOMIC DNA]</scope>
    <source>
        <strain evidence="3 4">HHB14362 ss-1</strain>
    </source>
</reference>
<dbReference type="OrthoDB" id="3357408at2759"/>
<protein>
    <submittedName>
        <fullName evidence="3">Uncharacterized protein</fullName>
    </submittedName>
</protein>
<dbReference type="EMBL" id="KV425570">
    <property type="protein sequence ID" value="KZT25649.1"/>
    <property type="molecule type" value="Genomic_DNA"/>
</dbReference>
<gene>
    <name evidence="3" type="ORF">NEOLEDRAFT_1178125</name>
</gene>
<evidence type="ECO:0000313" key="4">
    <source>
        <dbReference type="Proteomes" id="UP000076761"/>
    </source>
</evidence>
<dbReference type="InParanoid" id="A0A165STH3"/>
<feature type="transmembrane region" description="Helical" evidence="2">
    <location>
        <begin position="280"/>
        <end position="298"/>
    </location>
</feature>
<feature type="transmembrane region" description="Helical" evidence="2">
    <location>
        <begin position="244"/>
        <end position="268"/>
    </location>
</feature>
<evidence type="ECO:0000256" key="2">
    <source>
        <dbReference type="SAM" id="Phobius"/>
    </source>
</evidence>
<keyword evidence="4" id="KW-1185">Reference proteome</keyword>
<feature type="compositionally biased region" description="Basic and acidic residues" evidence="1">
    <location>
        <begin position="361"/>
        <end position="375"/>
    </location>
</feature>
<dbReference type="Proteomes" id="UP000076761">
    <property type="component" value="Unassembled WGS sequence"/>
</dbReference>
<feature type="transmembrane region" description="Helical" evidence="2">
    <location>
        <begin position="12"/>
        <end position="35"/>
    </location>
</feature>
<dbReference type="STRING" id="1314782.A0A165STH3"/>
<feature type="transmembrane region" description="Helical" evidence="2">
    <location>
        <begin position="203"/>
        <end position="224"/>
    </location>
</feature>
<organism evidence="3 4">
    <name type="scientific">Neolentinus lepideus HHB14362 ss-1</name>
    <dbReference type="NCBI Taxonomy" id="1314782"/>
    <lineage>
        <taxon>Eukaryota</taxon>
        <taxon>Fungi</taxon>
        <taxon>Dikarya</taxon>
        <taxon>Basidiomycota</taxon>
        <taxon>Agaricomycotina</taxon>
        <taxon>Agaricomycetes</taxon>
        <taxon>Gloeophyllales</taxon>
        <taxon>Gloeophyllaceae</taxon>
        <taxon>Neolentinus</taxon>
    </lineage>
</organism>
<evidence type="ECO:0000313" key="3">
    <source>
        <dbReference type="EMBL" id="KZT25649.1"/>
    </source>
</evidence>
<feature type="transmembrane region" description="Helical" evidence="2">
    <location>
        <begin position="113"/>
        <end position="138"/>
    </location>
</feature>
<sequence>MAISLLRDNIIGLWLVTLLYGIHIVIFVTSIYIILSRWRKGPLGKGLLATTVLLFACATTQMVCTLLTAVSTMDLGGEVPIRTQMALKVFGDGETGRTLEAADPQRILDQKNFANLVICVEYAVTIANVLLTDGLLIWRCYMVWTRQWKVVIIPVILLLAGSGVGFGVTVVAVKMYLLRYHAPADAPLPLPGWNDLSKQVGPLAGACYTIYFVNNVGSVAWRIWSSARGVNKHLKTGSGRRYMFILHVMVESGALYALALFVLAILCWLNNPLWGFFEDLANGLAGIIPTLVIVLVGLNRDHSPGNITTHAHRQSLPSLEFHRPTLGGDTGLHIDLDPMRNKNIDKGHSIDMTDSDTTGTMHDRRSVSRGNEEVV</sequence>
<evidence type="ECO:0000256" key="1">
    <source>
        <dbReference type="SAM" id="MobiDB-lite"/>
    </source>
</evidence>
<keyword evidence="2" id="KW-0472">Membrane</keyword>
<proteinExistence type="predicted"/>
<feature type="region of interest" description="Disordered" evidence="1">
    <location>
        <begin position="339"/>
        <end position="375"/>
    </location>
</feature>
<keyword evidence="2" id="KW-0812">Transmembrane</keyword>
<dbReference type="AlphaFoldDB" id="A0A165STH3"/>
<feature type="transmembrane region" description="Helical" evidence="2">
    <location>
        <begin position="150"/>
        <end position="173"/>
    </location>
</feature>
<feature type="compositionally biased region" description="Basic and acidic residues" evidence="1">
    <location>
        <begin position="339"/>
        <end position="351"/>
    </location>
</feature>
<keyword evidence="2" id="KW-1133">Transmembrane helix</keyword>